<dbReference type="GO" id="GO:0030246">
    <property type="term" value="F:carbohydrate binding"/>
    <property type="evidence" value="ECO:0007669"/>
    <property type="project" value="InterPro"/>
</dbReference>
<dbReference type="InterPro" id="IPR036390">
    <property type="entry name" value="WH_DNA-bd_sf"/>
</dbReference>
<feature type="domain" description="CggR N-terminal DNA binding" evidence="6">
    <location>
        <begin position="20"/>
        <end position="88"/>
    </location>
</feature>
<sequence length="357" mass="38599">MQWTEWAAVERIAPELVRAIEHRVRVMQRIDAHAPIGRRALAQAMGQSERTLRTELDYLKQLGLVATSSSGVSLTPEGKALLAELEPLVAELAGRSDLAWRVSALLRIPRVVVVEGDADEDAWVTERIGQAGADLITEVLQDGDIIAVTGGTTVAAVAKAMSSKPLKQRITVVPARGTVGEIVAYQANTIASELAAKLGGSSVLLQISDSLSQKALEQLLDDPYIQERLPIIRQATVVVHGVGDALAMARRRHATEEELRLLVEREAKAEAFGHYFNARGEVVYAMRTIGLRLDDVARARVVIAVAGGQKKAQAIASVANAYRIDVLVTDEGAARRILQLETSAGKERVEHGSEGWH</sequence>
<organism evidence="7 8">
    <name type="scientific">Alicyclobacillus vulcanalis</name>
    <dbReference type="NCBI Taxonomy" id="252246"/>
    <lineage>
        <taxon>Bacteria</taxon>
        <taxon>Bacillati</taxon>
        <taxon>Bacillota</taxon>
        <taxon>Bacilli</taxon>
        <taxon>Bacillales</taxon>
        <taxon>Alicyclobacillaceae</taxon>
        <taxon>Alicyclobacillus</taxon>
    </lineage>
</organism>
<dbReference type="InterPro" id="IPR051054">
    <property type="entry name" value="SorC_transcr_regulators"/>
</dbReference>
<name>A0A1N7K7P9_9BACL</name>
<dbReference type="Gene3D" id="3.40.50.1360">
    <property type="match status" value="1"/>
</dbReference>
<dbReference type="InterPro" id="IPR048715">
    <property type="entry name" value="CggR_N"/>
</dbReference>
<dbReference type="Pfam" id="PF21715">
    <property type="entry name" value="CggR_N"/>
    <property type="match status" value="1"/>
</dbReference>
<keyword evidence="3" id="KW-0238">DNA-binding</keyword>
<evidence type="ECO:0000259" key="5">
    <source>
        <dbReference type="Pfam" id="PF04198"/>
    </source>
</evidence>
<dbReference type="EMBL" id="FTOO01000001">
    <property type="protein sequence ID" value="SIS57602.1"/>
    <property type="molecule type" value="Genomic_DNA"/>
</dbReference>
<keyword evidence="2" id="KW-0805">Transcription regulation</keyword>
<feature type="domain" description="Sugar-binding" evidence="5">
    <location>
        <begin position="93"/>
        <end position="339"/>
    </location>
</feature>
<dbReference type="SUPFAM" id="SSF46785">
    <property type="entry name" value="Winged helix' DNA-binding domain"/>
    <property type="match status" value="1"/>
</dbReference>
<dbReference type="OrthoDB" id="9793820at2"/>
<evidence type="ECO:0000256" key="1">
    <source>
        <dbReference type="ARBA" id="ARBA00010466"/>
    </source>
</evidence>
<keyword evidence="4" id="KW-0804">Transcription</keyword>
<dbReference type="AlphaFoldDB" id="A0A1N7K7P9"/>
<evidence type="ECO:0000313" key="7">
    <source>
        <dbReference type="EMBL" id="SIS57602.1"/>
    </source>
</evidence>
<dbReference type="PANTHER" id="PTHR34294:SF5">
    <property type="entry name" value="CENTRAL GLYCOLYTIC GENES REGULATOR"/>
    <property type="match status" value="1"/>
</dbReference>
<gene>
    <name evidence="7" type="ORF">SAMN05421799_101396</name>
</gene>
<proteinExistence type="inferred from homology"/>
<evidence type="ECO:0000256" key="3">
    <source>
        <dbReference type="ARBA" id="ARBA00023125"/>
    </source>
</evidence>
<keyword evidence="8" id="KW-1185">Reference proteome</keyword>
<evidence type="ECO:0000259" key="6">
    <source>
        <dbReference type="Pfam" id="PF21715"/>
    </source>
</evidence>
<reference evidence="8" key="1">
    <citation type="submission" date="2017-01" db="EMBL/GenBank/DDBJ databases">
        <authorList>
            <person name="Varghese N."/>
            <person name="Submissions S."/>
        </authorList>
    </citation>
    <scope>NUCLEOTIDE SEQUENCE [LARGE SCALE GENOMIC DNA]</scope>
    <source>
        <strain evidence="8">DSM 16176</strain>
    </source>
</reference>
<protein>
    <submittedName>
        <fullName evidence="7">Central glycolytic genes regulator</fullName>
    </submittedName>
</protein>
<dbReference type="STRING" id="252246.SAMN05421799_101396"/>
<dbReference type="Gene3D" id="1.10.10.10">
    <property type="entry name" value="Winged helix-like DNA-binding domain superfamily/Winged helix DNA-binding domain"/>
    <property type="match status" value="1"/>
</dbReference>
<dbReference type="InterPro" id="IPR036388">
    <property type="entry name" value="WH-like_DNA-bd_sf"/>
</dbReference>
<dbReference type="Proteomes" id="UP000186156">
    <property type="component" value="Unassembled WGS sequence"/>
</dbReference>
<evidence type="ECO:0000256" key="2">
    <source>
        <dbReference type="ARBA" id="ARBA00023015"/>
    </source>
</evidence>
<dbReference type="Pfam" id="PF04198">
    <property type="entry name" value="Sugar-bind"/>
    <property type="match status" value="1"/>
</dbReference>
<dbReference type="InterPro" id="IPR007324">
    <property type="entry name" value="Sugar-bd_dom_put"/>
</dbReference>
<evidence type="ECO:0000256" key="4">
    <source>
        <dbReference type="ARBA" id="ARBA00023163"/>
    </source>
</evidence>
<dbReference type="SUPFAM" id="SSF100950">
    <property type="entry name" value="NagB/RpiA/CoA transferase-like"/>
    <property type="match status" value="1"/>
</dbReference>
<comment type="similarity">
    <text evidence="1">Belongs to the SorC transcriptional regulatory family.</text>
</comment>
<dbReference type="InterPro" id="IPR037171">
    <property type="entry name" value="NagB/RpiA_transferase-like"/>
</dbReference>
<evidence type="ECO:0000313" key="8">
    <source>
        <dbReference type="Proteomes" id="UP000186156"/>
    </source>
</evidence>
<dbReference type="PANTHER" id="PTHR34294">
    <property type="entry name" value="TRANSCRIPTIONAL REGULATOR-RELATED"/>
    <property type="match status" value="1"/>
</dbReference>
<accession>A0A1N7K7P9</accession>
<dbReference type="GO" id="GO:0003677">
    <property type="term" value="F:DNA binding"/>
    <property type="evidence" value="ECO:0007669"/>
    <property type="project" value="UniProtKB-KW"/>
</dbReference>
<dbReference type="RefSeq" id="WP_076344495.1">
    <property type="nucleotide sequence ID" value="NZ_FTOO01000001.1"/>
</dbReference>